<evidence type="ECO:0000313" key="2">
    <source>
        <dbReference type="EMBL" id="KAF9998306.1"/>
    </source>
</evidence>
<feature type="compositionally biased region" description="Acidic residues" evidence="1">
    <location>
        <begin position="69"/>
        <end position="85"/>
    </location>
</feature>
<name>A0A9P6MGD5_9FUNG</name>
<feature type="non-terminal residue" evidence="2">
    <location>
        <position position="123"/>
    </location>
</feature>
<dbReference type="AlphaFoldDB" id="A0A9P6MGD5"/>
<gene>
    <name evidence="2" type="ORF">BGZ65_006202</name>
</gene>
<accession>A0A9P6MGD5</accession>
<dbReference type="Proteomes" id="UP000749646">
    <property type="component" value="Unassembled WGS sequence"/>
</dbReference>
<feature type="region of interest" description="Disordered" evidence="1">
    <location>
        <begin position="55"/>
        <end position="85"/>
    </location>
</feature>
<dbReference type="EMBL" id="JAAAHW010000878">
    <property type="protein sequence ID" value="KAF9998306.1"/>
    <property type="molecule type" value="Genomic_DNA"/>
</dbReference>
<keyword evidence="3" id="KW-1185">Reference proteome</keyword>
<sequence>MVFSNISSPRGKLSLQQVLELANVYLENASKVNDPTIALVPCHDTEVALGYVKEPAENVEEPADKVEEPAEDVEEPAEDPVENVEDQSLYERIASTFIGLGRLLDSQGYRDEALAFYKKSEKW</sequence>
<dbReference type="OrthoDB" id="2435890at2759"/>
<proteinExistence type="predicted"/>
<evidence type="ECO:0000256" key="1">
    <source>
        <dbReference type="SAM" id="MobiDB-lite"/>
    </source>
</evidence>
<comment type="caution">
    <text evidence="2">The sequence shown here is derived from an EMBL/GenBank/DDBJ whole genome shotgun (WGS) entry which is preliminary data.</text>
</comment>
<evidence type="ECO:0000313" key="3">
    <source>
        <dbReference type="Proteomes" id="UP000749646"/>
    </source>
</evidence>
<organism evidence="2 3">
    <name type="scientific">Modicella reniformis</name>
    <dbReference type="NCBI Taxonomy" id="1440133"/>
    <lineage>
        <taxon>Eukaryota</taxon>
        <taxon>Fungi</taxon>
        <taxon>Fungi incertae sedis</taxon>
        <taxon>Mucoromycota</taxon>
        <taxon>Mortierellomycotina</taxon>
        <taxon>Mortierellomycetes</taxon>
        <taxon>Mortierellales</taxon>
        <taxon>Mortierellaceae</taxon>
        <taxon>Modicella</taxon>
    </lineage>
</organism>
<reference evidence="2" key="1">
    <citation type="journal article" date="2020" name="Fungal Divers.">
        <title>Resolving the Mortierellaceae phylogeny through synthesis of multi-gene phylogenetics and phylogenomics.</title>
        <authorList>
            <person name="Vandepol N."/>
            <person name="Liber J."/>
            <person name="Desiro A."/>
            <person name="Na H."/>
            <person name="Kennedy M."/>
            <person name="Barry K."/>
            <person name="Grigoriev I.V."/>
            <person name="Miller A.N."/>
            <person name="O'Donnell K."/>
            <person name="Stajich J.E."/>
            <person name="Bonito G."/>
        </authorList>
    </citation>
    <scope>NUCLEOTIDE SEQUENCE</scope>
    <source>
        <strain evidence="2">MES-2147</strain>
    </source>
</reference>
<protein>
    <submittedName>
        <fullName evidence="2">Uncharacterized protein</fullName>
    </submittedName>
</protein>